<feature type="compositionally biased region" description="Polar residues" evidence="5">
    <location>
        <begin position="73"/>
        <end position="85"/>
    </location>
</feature>
<evidence type="ECO:0000256" key="4">
    <source>
        <dbReference type="ARBA" id="ARBA00023136"/>
    </source>
</evidence>
<evidence type="ECO:0000256" key="5">
    <source>
        <dbReference type="SAM" id="MobiDB-lite"/>
    </source>
</evidence>
<dbReference type="EMBL" id="JAPFRF010000001">
    <property type="protein sequence ID" value="KAJ7345265.1"/>
    <property type="molecule type" value="Genomic_DNA"/>
</dbReference>
<keyword evidence="3" id="KW-0677">Repeat</keyword>
<evidence type="ECO:0000256" key="2">
    <source>
        <dbReference type="ARBA" id="ARBA00022553"/>
    </source>
</evidence>
<evidence type="ECO:0000256" key="1">
    <source>
        <dbReference type="ARBA" id="ARBA00004308"/>
    </source>
</evidence>
<evidence type="ECO:0000313" key="6">
    <source>
        <dbReference type="EMBL" id="KAJ7345265.1"/>
    </source>
</evidence>
<dbReference type="PANTHER" id="PTHR14514:SF4">
    <property type="entry name" value="NESPRIN-2"/>
    <property type="match status" value="1"/>
</dbReference>
<evidence type="ECO:0000313" key="7">
    <source>
        <dbReference type="Proteomes" id="UP001142489"/>
    </source>
</evidence>
<comment type="caution">
    <text evidence="6">The sequence shown here is derived from an EMBL/GenBank/DDBJ whole genome shotgun (WGS) entry which is preliminary data.</text>
</comment>
<dbReference type="Proteomes" id="UP001142489">
    <property type="component" value="Unassembled WGS sequence"/>
</dbReference>
<dbReference type="PANTHER" id="PTHR14514">
    <property type="entry name" value="PKA ANCHORING PROTEIN"/>
    <property type="match status" value="1"/>
</dbReference>
<organism evidence="6 7">
    <name type="scientific">Phrynocephalus forsythii</name>
    <dbReference type="NCBI Taxonomy" id="171643"/>
    <lineage>
        <taxon>Eukaryota</taxon>
        <taxon>Metazoa</taxon>
        <taxon>Chordata</taxon>
        <taxon>Craniata</taxon>
        <taxon>Vertebrata</taxon>
        <taxon>Euteleostomi</taxon>
        <taxon>Lepidosauria</taxon>
        <taxon>Squamata</taxon>
        <taxon>Bifurcata</taxon>
        <taxon>Unidentata</taxon>
        <taxon>Episquamata</taxon>
        <taxon>Toxicofera</taxon>
        <taxon>Iguania</taxon>
        <taxon>Acrodonta</taxon>
        <taxon>Agamidae</taxon>
        <taxon>Agaminae</taxon>
        <taxon>Phrynocephalus</taxon>
    </lineage>
</organism>
<evidence type="ECO:0000256" key="3">
    <source>
        <dbReference type="ARBA" id="ARBA00022737"/>
    </source>
</evidence>
<name>A0A9Q0Y6R7_9SAUR</name>
<keyword evidence="2" id="KW-0597">Phosphoprotein</keyword>
<keyword evidence="4" id="KW-0472">Membrane</keyword>
<comment type="subcellular location">
    <subcellularLocation>
        <location evidence="1">Endomembrane system</location>
    </subcellularLocation>
</comment>
<proteinExistence type="predicted"/>
<feature type="region of interest" description="Disordered" evidence="5">
    <location>
        <begin position="52"/>
        <end position="106"/>
    </location>
</feature>
<keyword evidence="7" id="KW-1185">Reference proteome</keyword>
<protein>
    <submittedName>
        <fullName evidence="6">Uncharacterized protein</fullName>
    </submittedName>
</protein>
<dbReference type="OrthoDB" id="18853at2759"/>
<gene>
    <name evidence="6" type="ORF">JRQ81_001215</name>
</gene>
<sequence>MWDPGDAEQEEVHRDALRQTENTLRRIIAVVQHVRQKISPLGQICFTEEVNASSTKHKKHLKTEHGPLEEEPGNSQGPALNQNHRFSGDLLPKEQGSDVEPVDQSGLLQPGSQAVAEYAEMEQKVNVVKIWAEELDIVLVNDQLKEIELERQKAKALPPWEEEALEAAQRTGSTRRAWTNWDRLLQDLMSVKQAKQNQLHLVNSYQESLTAVQSSMKRLSAEKESTKVKGPVEDKVLQGNIEKCLASMQEEKAFLNNLKTEQGNLSRHLTRMDRELTQSQVDQVEKWWKQTEEALQRKRLRVTAEAEEFQRFMDKAQSLQRLLQHQHRLQTGQENPRGEDRVHPALVAAELQALKHRVSLLQRDAEMRMKRIWGDSEKEALESTLGDLQSQVEELERLTPKGDVRKGGDHAQVLEITEKIQEALLWVKVSTLSLEEEEAFFPDELRSQIKNLPGVDRRC</sequence>
<dbReference type="AlphaFoldDB" id="A0A9Q0Y6R7"/>
<accession>A0A9Q0Y6R7</accession>
<reference evidence="6" key="1">
    <citation type="journal article" date="2023" name="DNA Res.">
        <title>Chromosome-level genome assembly of Phrynocephalus forsythii using third-generation DNA sequencing and Hi-C analysis.</title>
        <authorList>
            <person name="Qi Y."/>
            <person name="Zhao W."/>
            <person name="Zhao Y."/>
            <person name="Niu C."/>
            <person name="Cao S."/>
            <person name="Zhang Y."/>
        </authorList>
    </citation>
    <scope>NUCLEOTIDE SEQUENCE</scope>
    <source>
        <tissue evidence="6">Muscle</tissue>
    </source>
</reference>